<accession>A0AAD5CK81</accession>
<sequence>VLQNITHNTHHAHLSSKIKSDSWSDDELKTAVKKVSLIGIGTKGKMIVDYHSCRRFFHQINFQSIRTTPGELRGIYRLLSHVMYSFPSLVSASYKSL</sequence>
<reference evidence="1" key="1">
    <citation type="submission" date="2022-06" db="EMBL/GenBank/DDBJ databases">
        <title>Uncovering the hologenomic basis of an extraordinary plant invasion.</title>
        <authorList>
            <person name="Bieker V.C."/>
            <person name="Martin M.D."/>
            <person name="Gilbert T."/>
            <person name="Hodgins K."/>
            <person name="Battlay P."/>
            <person name="Petersen B."/>
            <person name="Wilson J."/>
        </authorList>
    </citation>
    <scope>NUCLEOTIDE SEQUENCE</scope>
    <source>
        <strain evidence="1">AA19_3_7</strain>
        <tissue evidence="1">Leaf</tissue>
    </source>
</reference>
<gene>
    <name evidence="1" type="ORF">M8C21_000165</name>
</gene>
<name>A0AAD5CK81_AMBAR</name>
<organism evidence="1 2">
    <name type="scientific">Ambrosia artemisiifolia</name>
    <name type="common">Common ragweed</name>
    <dbReference type="NCBI Taxonomy" id="4212"/>
    <lineage>
        <taxon>Eukaryota</taxon>
        <taxon>Viridiplantae</taxon>
        <taxon>Streptophyta</taxon>
        <taxon>Embryophyta</taxon>
        <taxon>Tracheophyta</taxon>
        <taxon>Spermatophyta</taxon>
        <taxon>Magnoliopsida</taxon>
        <taxon>eudicotyledons</taxon>
        <taxon>Gunneridae</taxon>
        <taxon>Pentapetalae</taxon>
        <taxon>asterids</taxon>
        <taxon>campanulids</taxon>
        <taxon>Asterales</taxon>
        <taxon>Asteraceae</taxon>
        <taxon>Asteroideae</taxon>
        <taxon>Heliantheae alliance</taxon>
        <taxon>Heliantheae</taxon>
        <taxon>Ambrosia</taxon>
    </lineage>
</organism>
<dbReference type="AlphaFoldDB" id="A0AAD5CK81"/>
<keyword evidence="2" id="KW-1185">Reference proteome</keyword>
<evidence type="ECO:0000313" key="2">
    <source>
        <dbReference type="Proteomes" id="UP001206925"/>
    </source>
</evidence>
<comment type="caution">
    <text evidence="1">The sequence shown here is derived from an EMBL/GenBank/DDBJ whole genome shotgun (WGS) entry which is preliminary data.</text>
</comment>
<dbReference type="EMBL" id="JAMZMK010007800">
    <property type="protein sequence ID" value="KAI7743152.1"/>
    <property type="molecule type" value="Genomic_DNA"/>
</dbReference>
<feature type="non-terminal residue" evidence="1">
    <location>
        <position position="1"/>
    </location>
</feature>
<protein>
    <submittedName>
        <fullName evidence="1">Uncharacterized protein</fullName>
    </submittedName>
</protein>
<proteinExistence type="predicted"/>
<dbReference type="Proteomes" id="UP001206925">
    <property type="component" value="Unassembled WGS sequence"/>
</dbReference>
<evidence type="ECO:0000313" key="1">
    <source>
        <dbReference type="EMBL" id="KAI7743152.1"/>
    </source>
</evidence>